<dbReference type="GO" id="GO:0016788">
    <property type="term" value="F:hydrolase activity, acting on ester bonds"/>
    <property type="evidence" value="ECO:0007669"/>
    <property type="project" value="UniProtKB-UniRule"/>
</dbReference>
<proteinExistence type="inferred from homology"/>
<evidence type="ECO:0000256" key="1">
    <source>
        <dbReference type="ARBA" id="ARBA00022490"/>
    </source>
</evidence>
<dbReference type="EC" id="3.1.-.-" evidence="5"/>
<organism evidence="7 8">
    <name type="scientific">Truepera radiovictrix (strain DSM 17093 / CIP 108686 / LMG 22925 / RQ-24)</name>
    <dbReference type="NCBI Taxonomy" id="649638"/>
    <lineage>
        <taxon>Bacteria</taxon>
        <taxon>Thermotogati</taxon>
        <taxon>Deinococcota</taxon>
        <taxon>Deinococci</taxon>
        <taxon>Trueperales</taxon>
        <taxon>Trueperaceae</taxon>
        <taxon>Truepera</taxon>
    </lineage>
</organism>
<dbReference type="InterPro" id="IPR006641">
    <property type="entry name" value="YqgF/RNaseH-like_dom"/>
</dbReference>
<reference evidence="7 8" key="2">
    <citation type="journal article" date="2011" name="Stand. Genomic Sci.">
        <title>Complete genome sequence of Truepera radiovictrix type strain (RQ-24).</title>
        <authorList>
            <person name="Ivanova N."/>
            <person name="Rohde C."/>
            <person name="Munk C."/>
            <person name="Nolan M."/>
            <person name="Lucas S."/>
            <person name="Del Rio T.G."/>
            <person name="Tice H."/>
            <person name="Deshpande S."/>
            <person name="Cheng J.F."/>
            <person name="Tapia R."/>
            <person name="Han C."/>
            <person name="Goodwin L."/>
            <person name="Pitluck S."/>
            <person name="Liolios K."/>
            <person name="Mavromatis K."/>
            <person name="Mikhailova N."/>
            <person name="Pati A."/>
            <person name="Chen A."/>
            <person name="Palaniappan K."/>
            <person name="Land M."/>
            <person name="Hauser L."/>
            <person name="Chang Y.J."/>
            <person name="Jeffries C.D."/>
            <person name="Brambilla E."/>
            <person name="Rohde M."/>
            <person name="Goker M."/>
            <person name="Tindall B.J."/>
            <person name="Woyke T."/>
            <person name="Bristow J."/>
            <person name="Eisen J.A."/>
            <person name="Markowitz V."/>
            <person name="Hugenholtz P."/>
            <person name="Kyrpides N.C."/>
            <person name="Klenk H.P."/>
            <person name="Lapidus A."/>
        </authorList>
    </citation>
    <scope>NUCLEOTIDE SEQUENCE [LARGE SCALE GENOMIC DNA]</scope>
    <source>
        <strain evidence="8">DSM 17093 / CIP 108686 / LMG 22925 / RQ-24</strain>
    </source>
</reference>
<evidence type="ECO:0000256" key="2">
    <source>
        <dbReference type="ARBA" id="ARBA00022517"/>
    </source>
</evidence>
<name>D7CQQ5_TRURR</name>
<dbReference type="EMBL" id="CP002049">
    <property type="protein sequence ID" value="ADI15039.1"/>
    <property type="molecule type" value="Genomic_DNA"/>
</dbReference>
<dbReference type="HAMAP" id="MF_00651">
    <property type="entry name" value="Nuclease_YqgF"/>
    <property type="match status" value="1"/>
</dbReference>
<dbReference type="STRING" id="649638.Trad_1924"/>
<dbReference type="SUPFAM" id="SSF53098">
    <property type="entry name" value="Ribonuclease H-like"/>
    <property type="match status" value="1"/>
</dbReference>
<dbReference type="PANTHER" id="PTHR33317:SF4">
    <property type="entry name" value="POLYNUCLEOTIDYL TRANSFERASE, RIBONUCLEASE H-LIKE SUPERFAMILY PROTEIN"/>
    <property type="match status" value="1"/>
</dbReference>
<dbReference type="GO" id="GO:0005829">
    <property type="term" value="C:cytosol"/>
    <property type="evidence" value="ECO:0007669"/>
    <property type="project" value="TreeGrafter"/>
</dbReference>
<dbReference type="InterPro" id="IPR005227">
    <property type="entry name" value="YqgF"/>
</dbReference>
<evidence type="ECO:0000313" key="8">
    <source>
        <dbReference type="Proteomes" id="UP000000379"/>
    </source>
</evidence>
<dbReference type="AlphaFoldDB" id="D7CQQ5"/>
<keyword evidence="2 5" id="KW-0690">Ribosome biogenesis</keyword>
<dbReference type="Pfam" id="PF03652">
    <property type="entry name" value="RuvX"/>
    <property type="match status" value="1"/>
</dbReference>
<dbReference type="eggNOG" id="COG0816">
    <property type="taxonomic scope" value="Bacteria"/>
</dbReference>
<protein>
    <recommendedName>
        <fullName evidence="5">Putative pre-16S rRNA nuclease</fullName>
        <ecNumber evidence="5">3.1.-.-</ecNumber>
    </recommendedName>
</protein>
<dbReference type="PANTHER" id="PTHR33317">
    <property type="entry name" value="POLYNUCLEOTIDYL TRANSFERASE, RIBONUCLEASE H-LIKE SUPERFAMILY PROTEIN"/>
    <property type="match status" value="1"/>
</dbReference>
<evidence type="ECO:0000256" key="5">
    <source>
        <dbReference type="HAMAP-Rule" id="MF_00651"/>
    </source>
</evidence>
<comment type="function">
    <text evidence="5">Could be a nuclease involved in processing of the 5'-end of pre-16S rRNA.</text>
</comment>
<evidence type="ECO:0000256" key="4">
    <source>
        <dbReference type="ARBA" id="ARBA00022801"/>
    </source>
</evidence>
<comment type="similarity">
    <text evidence="5">Belongs to the YqgF HJR family.</text>
</comment>
<evidence type="ECO:0000256" key="3">
    <source>
        <dbReference type="ARBA" id="ARBA00022722"/>
    </source>
</evidence>
<gene>
    <name evidence="7" type="ordered locus">Trad_1924</name>
</gene>
<dbReference type="KEGG" id="tra:Trad_1924"/>
<keyword evidence="4 5" id="KW-0378">Hydrolase</keyword>
<reference evidence="8" key="1">
    <citation type="submission" date="2010-05" db="EMBL/GenBank/DDBJ databases">
        <title>The complete genome of Truepera radiovictris DSM 17093.</title>
        <authorList>
            <consortium name="US DOE Joint Genome Institute (JGI-PGF)"/>
            <person name="Lucas S."/>
            <person name="Copeland A."/>
            <person name="Lapidus A."/>
            <person name="Glavina del Rio T."/>
            <person name="Dalin E."/>
            <person name="Tice H."/>
            <person name="Bruce D."/>
            <person name="Goodwin L."/>
            <person name="Pitluck S."/>
            <person name="Kyrpides N."/>
            <person name="Mavromatis K."/>
            <person name="Ovchinnikova G."/>
            <person name="Munk A.C."/>
            <person name="Detter J.C."/>
            <person name="Han C."/>
            <person name="Tapia R."/>
            <person name="Land M."/>
            <person name="Hauser L."/>
            <person name="Markowitz V."/>
            <person name="Cheng J.-F."/>
            <person name="Hugenholtz P."/>
            <person name="Woyke T."/>
            <person name="Wu D."/>
            <person name="Tindall B."/>
            <person name="Pomrenke H.G."/>
            <person name="Brambilla E."/>
            <person name="Klenk H.-P."/>
            <person name="Eisen J.A."/>
        </authorList>
    </citation>
    <scope>NUCLEOTIDE SEQUENCE [LARGE SCALE GENOMIC DNA]</scope>
    <source>
        <strain evidence="8">DSM 17093 / CIP 108686 / LMG 22925 / RQ-24</strain>
    </source>
</reference>
<dbReference type="NCBIfam" id="TIGR00250">
    <property type="entry name" value="RNAse_H_YqgF"/>
    <property type="match status" value="1"/>
</dbReference>
<accession>D7CQQ5</accession>
<feature type="domain" description="YqgF/RNase H-like" evidence="6">
    <location>
        <begin position="3"/>
        <end position="102"/>
    </location>
</feature>
<dbReference type="InterPro" id="IPR037027">
    <property type="entry name" value="YqgF/RNaseH-like_dom_sf"/>
</dbReference>
<dbReference type="InterPro" id="IPR012337">
    <property type="entry name" value="RNaseH-like_sf"/>
</dbReference>
<keyword evidence="1 5" id="KW-0963">Cytoplasm</keyword>
<comment type="subcellular location">
    <subcellularLocation>
        <location evidence="5">Cytoplasm</location>
    </subcellularLocation>
</comment>
<evidence type="ECO:0000313" key="7">
    <source>
        <dbReference type="EMBL" id="ADI15039.1"/>
    </source>
</evidence>
<dbReference type="Proteomes" id="UP000000379">
    <property type="component" value="Chromosome"/>
</dbReference>
<dbReference type="RefSeq" id="WP_013178404.1">
    <property type="nucleotide sequence ID" value="NC_014221.1"/>
</dbReference>
<dbReference type="SMART" id="SM00732">
    <property type="entry name" value="YqgFc"/>
    <property type="match status" value="1"/>
</dbReference>
<dbReference type="GO" id="GO:0004518">
    <property type="term" value="F:nuclease activity"/>
    <property type="evidence" value="ECO:0007669"/>
    <property type="project" value="UniProtKB-KW"/>
</dbReference>
<evidence type="ECO:0000259" key="6">
    <source>
        <dbReference type="SMART" id="SM00732"/>
    </source>
</evidence>
<dbReference type="HOGENOM" id="CLU_098240_2_2_0"/>
<keyword evidence="3 5" id="KW-0540">Nuclease</keyword>
<keyword evidence="8" id="KW-1185">Reference proteome</keyword>
<dbReference type="GO" id="GO:0000967">
    <property type="term" value="P:rRNA 5'-end processing"/>
    <property type="evidence" value="ECO:0007669"/>
    <property type="project" value="UniProtKB-UniRule"/>
</dbReference>
<dbReference type="Gene3D" id="3.30.420.140">
    <property type="entry name" value="YqgF/RNase H-like domain"/>
    <property type="match status" value="1"/>
</dbReference>
<sequence>MSEVVLALDVGERRIGVARGEVGSPFAFGRGVIARRSLRADVAAVRALADAEGAARVVVGLPRRLRGGDSAQTSRVRAFAAQLQAAGLEVVFEDERFTSRIATQSLVKSGLKRGQRQEKGRVDEGAAVLILETYLAKARAPRAPASDAPDHDPS</sequence>
<dbReference type="CDD" id="cd16964">
    <property type="entry name" value="YqgF"/>
    <property type="match status" value="1"/>
</dbReference>